<protein>
    <submittedName>
        <fullName evidence="2">Uncharacterized protein</fullName>
    </submittedName>
</protein>
<feature type="region of interest" description="Disordered" evidence="1">
    <location>
        <begin position="40"/>
        <end position="60"/>
    </location>
</feature>
<proteinExistence type="predicted"/>
<organism evidence="2 3">
    <name type="scientific">Elysia crispata</name>
    <name type="common">lettuce slug</name>
    <dbReference type="NCBI Taxonomy" id="231223"/>
    <lineage>
        <taxon>Eukaryota</taxon>
        <taxon>Metazoa</taxon>
        <taxon>Spiralia</taxon>
        <taxon>Lophotrochozoa</taxon>
        <taxon>Mollusca</taxon>
        <taxon>Gastropoda</taxon>
        <taxon>Heterobranchia</taxon>
        <taxon>Euthyneura</taxon>
        <taxon>Panpulmonata</taxon>
        <taxon>Sacoglossa</taxon>
        <taxon>Placobranchoidea</taxon>
        <taxon>Plakobranchidae</taxon>
        <taxon>Elysia</taxon>
    </lineage>
</organism>
<accession>A0AAE0YUQ2</accession>
<reference evidence="2" key="1">
    <citation type="journal article" date="2023" name="G3 (Bethesda)">
        <title>A reference genome for the long-term kleptoplast-retaining sea slug Elysia crispata morphotype clarki.</title>
        <authorList>
            <person name="Eastman K.E."/>
            <person name="Pendleton A.L."/>
            <person name="Shaikh M.A."/>
            <person name="Suttiyut T."/>
            <person name="Ogas R."/>
            <person name="Tomko P."/>
            <person name="Gavelis G."/>
            <person name="Widhalm J.R."/>
            <person name="Wisecaver J.H."/>
        </authorList>
    </citation>
    <scope>NUCLEOTIDE SEQUENCE</scope>
    <source>
        <strain evidence="2">ECLA1</strain>
    </source>
</reference>
<evidence type="ECO:0000256" key="1">
    <source>
        <dbReference type="SAM" id="MobiDB-lite"/>
    </source>
</evidence>
<gene>
    <name evidence="2" type="ORF">RRG08_047446</name>
</gene>
<evidence type="ECO:0000313" key="3">
    <source>
        <dbReference type="Proteomes" id="UP001283361"/>
    </source>
</evidence>
<keyword evidence="3" id="KW-1185">Reference proteome</keyword>
<dbReference type="EMBL" id="JAWDGP010005399">
    <property type="protein sequence ID" value="KAK3757255.1"/>
    <property type="molecule type" value="Genomic_DNA"/>
</dbReference>
<dbReference type="AlphaFoldDB" id="A0AAE0YUQ2"/>
<sequence>MDGWLGGCAGGVTSSSPLTIRQRARESDINMGGFREKTRKGLRDGCNTSPPLSDCPSADDEDARAGLLGSWTQGGPSLAPWRAATTWINADLTVLICFLY</sequence>
<evidence type="ECO:0000313" key="2">
    <source>
        <dbReference type="EMBL" id="KAK3757255.1"/>
    </source>
</evidence>
<comment type="caution">
    <text evidence="2">The sequence shown here is derived from an EMBL/GenBank/DDBJ whole genome shotgun (WGS) entry which is preliminary data.</text>
</comment>
<name>A0AAE0YUQ2_9GAST</name>
<dbReference type="Proteomes" id="UP001283361">
    <property type="component" value="Unassembled WGS sequence"/>
</dbReference>